<proteinExistence type="predicted"/>
<dbReference type="Gene3D" id="2.130.10.10">
    <property type="entry name" value="YVTN repeat-like/Quinoprotein amine dehydrogenase"/>
    <property type="match status" value="1"/>
</dbReference>
<dbReference type="Proteomes" id="UP001152759">
    <property type="component" value="Chromosome 3"/>
</dbReference>
<organism evidence="1 2">
    <name type="scientific">Bemisia tabaci</name>
    <name type="common">Sweetpotato whitefly</name>
    <name type="synonym">Aleurodes tabaci</name>
    <dbReference type="NCBI Taxonomy" id="7038"/>
    <lineage>
        <taxon>Eukaryota</taxon>
        <taxon>Metazoa</taxon>
        <taxon>Ecdysozoa</taxon>
        <taxon>Arthropoda</taxon>
        <taxon>Hexapoda</taxon>
        <taxon>Insecta</taxon>
        <taxon>Pterygota</taxon>
        <taxon>Neoptera</taxon>
        <taxon>Paraneoptera</taxon>
        <taxon>Hemiptera</taxon>
        <taxon>Sternorrhyncha</taxon>
        <taxon>Aleyrodoidea</taxon>
        <taxon>Aleyrodidae</taxon>
        <taxon>Aleyrodinae</taxon>
        <taxon>Bemisia</taxon>
    </lineage>
</organism>
<accession>A0A9P0AA25</accession>
<sequence length="160" mass="17561">MLSPETGEIREFFFGIQGSEIRAETPSGKKHPFIWITTALLNGVARFDPNTGRIEHFQNPLILGLTSEDTVDGCEVVWVSSIPHNALISVNSKTGRVSYVTIPDTVTLEPVSVPPFVVFAVNYGPGNAIWFNKVAFNQVGSYALDANCSMNEDDSYYATK</sequence>
<dbReference type="SUPFAM" id="SSF63829">
    <property type="entry name" value="Calcium-dependent phosphotriesterase"/>
    <property type="match status" value="1"/>
</dbReference>
<evidence type="ECO:0000313" key="2">
    <source>
        <dbReference type="Proteomes" id="UP001152759"/>
    </source>
</evidence>
<keyword evidence="2" id="KW-1185">Reference proteome</keyword>
<name>A0A9P0AA25_BEMTA</name>
<dbReference type="AlphaFoldDB" id="A0A9P0AA25"/>
<protein>
    <submittedName>
        <fullName evidence="1">Uncharacterized protein</fullName>
    </submittedName>
</protein>
<dbReference type="EMBL" id="OU963864">
    <property type="protein sequence ID" value="CAH0387010.1"/>
    <property type="molecule type" value="Genomic_DNA"/>
</dbReference>
<dbReference type="InterPro" id="IPR015943">
    <property type="entry name" value="WD40/YVTN_repeat-like_dom_sf"/>
</dbReference>
<evidence type="ECO:0000313" key="1">
    <source>
        <dbReference type="EMBL" id="CAH0387010.1"/>
    </source>
</evidence>
<gene>
    <name evidence="1" type="ORF">BEMITA_LOCUS6069</name>
</gene>
<reference evidence="1" key="1">
    <citation type="submission" date="2021-12" db="EMBL/GenBank/DDBJ databases">
        <authorList>
            <person name="King R."/>
        </authorList>
    </citation>
    <scope>NUCLEOTIDE SEQUENCE</scope>
</reference>